<dbReference type="InterPro" id="IPR050438">
    <property type="entry name" value="LMW_PTPase"/>
</dbReference>
<feature type="domain" description="Phosphotyrosine protein phosphatase I" evidence="1">
    <location>
        <begin position="1"/>
        <end position="137"/>
    </location>
</feature>
<keyword evidence="3" id="KW-0378">Hydrolase</keyword>
<dbReference type="RefSeq" id="WP_103388815.1">
    <property type="nucleotide sequence ID" value="NZ_BKAV01000024.1"/>
</dbReference>
<dbReference type="InterPro" id="IPR036196">
    <property type="entry name" value="Ptyr_pPase_sf"/>
</dbReference>
<dbReference type="InterPro" id="IPR023485">
    <property type="entry name" value="Ptyr_pPase"/>
</dbReference>
<sequence>MKIIFVCTGNTCRSPLAESIAKAKLAHYTIESRGLYANNGGAISTHSQAIINKQQLPQPSHTQMFTETDLQADLILTMSTTHKDTISYMFGQQNHVFTIKEYAGYQGEVSDPFGADEGAYDAVFEELNTLIEKIKIKILTQ</sequence>
<dbReference type="GO" id="GO:0004725">
    <property type="term" value="F:protein tyrosine phosphatase activity"/>
    <property type="evidence" value="ECO:0007669"/>
    <property type="project" value="UniProtKB-EC"/>
</dbReference>
<evidence type="ECO:0000313" key="2">
    <source>
        <dbReference type="EMBL" id="GEQ00981.1"/>
    </source>
</evidence>
<reference evidence="2 5" key="2">
    <citation type="submission" date="2019-07" db="EMBL/GenBank/DDBJ databases">
        <title>Whole genome shotgun sequence of Staphylococcus arlettae NBRC 109765.</title>
        <authorList>
            <person name="Hosoyama A."/>
            <person name="Uohara A."/>
            <person name="Ohji S."/>
            <person name="Ichikawa N."/>
        </authorList>
    </citation>
    <scope>NUCLEOTIDE SEQUENCE [LARGE SCALE GENOMIC DNA]</scope>
    <source>
        <strain evidence="2 5">NBRC 109765</strain>
    </source>
</reference>
<dbReference type="OrthoDB" id="9784339at2"/>
<dbReference type="EMBL" id="BKAV01000024">
    <property type="protein sequence ID" value="GEQ00981.1"/>
    <property type="molecule type" value="Genomic_DNA"/>
</dbReference>
<dbReference type="PANTHER" id="PTHR11717">
    <property type="entry name" value="LOW MOLECULAR WEIGHT PROTEIN TYROSINE PHOSPHATASE"/>
    <property type="match status" value="1"/>
</dbReference>
<evidence type="ECO:0000259" key="1">
    <source>
        <dbReference type="SMART" id="SM00226"/>
    </source>
</evidence>
<dbReference type="Pfam" id="PF01451">
    <property type="entry name" value="LMWPc"/>
    <property type="match status" value="1"/>
</dbReference>
<evidence type="ECO:0000313" key="4">
    <source>
        <dbReference type="Proteomes" id="UP000254956"/>
    </source>
</evidence>
<dbReference type="PANTHER" id="PTHR11717:SF31">
    <property type="entry name" value="LOW MOLECULAR WEIGHT PROTEIN-TYROSINE-PHOSPHATASE ETP-RELATED"/>
    <property type="match status" value="1"/>
</dbReference>
<proteinExistence type="predicted"/>
<accession>A0A380C6V1</accession>
<dbReference type="Gene3D" id="3.40.50.2300">
    <property type="match status" value="1"/>
</dbReference>
<dbReference type="Proteomes" id="UP000254956">
    <property type="component" value="Unassembled WGS sequence"/>
</dbReference>
<keyword evidence="5" id="KW-1185">Reference proteome</keyword>
<gene>
    <name evidence="3" type="primary">ptpB</name>
    <name evidence="3" type="ORF">NCTC12413_00810</name>
    <name evidence="2" type="ORF">SAR03_20180</name>
</gene>
<dbReference type="SMART" id="SM00226">
    <property type="entry name" value="LMWPc"/>
    <property type="match status" value="1"/>
</dbReference>
<reference evidence="3 4" key="1">
    <citation type="submission" date="2018-06" db="EMBL/GenBank/DDBJ databases">
        <authorList>
            <consortium name="Pathogen Informatics"/>
            <person name="Doyle S."/>
        </authorList>
    </citation>
    <scope>NUCLEOTIDE SEQUENCE [LARGE SCALE GENOMIC DNA]</scope>
    <source>
        <strain evidence="3 4">NCTC12413</strain>
    </source>
</reference>
<protein>
    <submittedName>
        <fullName evidence="2 3">Low molecular weight protein-tyrosine-phosphatase</fullName>
        <ecNumber evidence="3">3.1.3.48</ecNumber>
    </submittedName>
</protein>
<dbReference type="CDD" id="cd16344">
    <property type="entry name" value="LMWPAP"/>
    <property type="match status" value="1"/>
</dbReference>
<dbReference type="SUPFAM" id="SSF52788">
    <property type="entry name" value="Phosphotyrosine protein phosphatases I"/>
    <property type="match status" value="1"/>
</dbReference>
<dbReference type="AlphaFoldDB" id="A0A380C6V1"/>
<organism evidence="3 4">
    <name type="scientific">Staphylococcus arlettae</name>
    <dbReference type="NCBI Taxonomy" id="29378"/>
    <lineage>
        <taxon>Bacteria</taxon>
        <taxon>Bacillati</taxon>
        <taxon>Bacillota</taxon>
        <taxon>Bacilli</taxon>
        <taxon>Bacillales</taxon>
        <taxon>Staphylococcaceae</taxon>
        <taxon>Staphylococcus</taxon>
    </lineage>
</organism>
<dbReference type="STRING" id="1212545.SARL_07993"/>
<dbReference type="Proteomes" id="UP000321598">
    <property type="component" value="Unassembled WGS sequence"/>
</dbReference>
<evidence type="ECO:0000313" key="5">
    <source>
        <dbReference type="Proteomes" id="UP000321598"/>
    </source>
</evidence>
<dbReference type="EC" id="3.1.3.48" evidence="3"/>
<name>A0A380C6V1_9STAP</name>
<evidence type="ECO:0000313" key="3">
    <source>
        <dbReference type="EMBL" id="SUJ14111.1"/>
    </source>
</evidence>
<dbReference type="EMBL" id="UGZE01000001">
    <property type="protein sequence ID" value="SUJ14111.1"/>
    <property type="molecule type" value="Genomic_DNA"/>
</dbReference>